<keyword evidence="1" id="KW-0472">Membrane</keyword>
<dbReference type="RefSeq" id="XP_041223906.1">
    <property type="nucleotide sequence ID" value="XM_041373482.1"/>
</dbReference>
<name>A0AAD4E244_9AGAM</name>
<dbReference type="Pfam" id="PF18758">
    <property type="entry name" value="KDZ"/>
    <property type="match status" value="1"/>
</dbReference>
<dbReference type="AlphaFoldDB" id="A0AAD4E244"/>
<dbReference type="GeneID" id="64667780"/>
<accession>A0AAD4E244</accession>
<comment type="caution">
    <text evidence="2">The sequence shown here is derived from an EMBL/GenBank/DDBJ whole genome shotgun (WGS) entry which is preliminary data.</text>
</comment>
<evidence type="ECO:0000256" key="1">
    <source>
        <dbReference type="SAM" id="Phobius"/>
    </source>
</evidence>
<evidence type="ECO:0000313" key="3">
    <source>
        <dbReference type="Proteomes" id="UP001195769"/>
    </source>
</evidence>
<keyword evidence="3" id="KW-1185">Reference proteome</keyword>
<organism evidence="2 3">
    <name type="scientific">Suillus fuscotomentosus</name>
    <dbReference type="NCBI Taxonomy" id="1912939"/>
    <lineage>
        <taxon>Eukaryota</taxon>
        <taxon>Fungi</taxon>
        <taxon>Dikarya</taxon>
        <taxon>Basidiomycota</taxon>
        <taxon>Agaricomycotina</taxon>
        <taxon>Agaricomycetes</taxon>
        <taxon>Agaricomycetidae</taxon>
        <taxon>Boletales</taxon>
        <taxon>Suillineae</taxon>
        <taxon>Suillaceae</taxon>
        <taxon>Suillus</taxon>
    </lineage>
</organism>
<sequence>YTGLAYFVATKPYGAHVLKFASQKDVSTCSGFSALAHAESKFSNRLRATGVGLCPCAHHEFVHPKGVGYLQKGERFCNMDFIFFSTIIPLLLLNVVISYNIACQWKINLLDRMNKLPENMCIPVAVAMSVFMFGIPKFHASAHDDGCSIPHSLNLMPGVGQTDGEGIERNWAEVNQVANSTKEMGPGARHDTLDDHFGHHNWRKFVGLGKPLVAPPHWECDRQQAAFQEFNLAVGASYQNQLTAMVESWEVDKTQPNPFTNKECGISEADVCAHFAEQEKAAAMDGRFHHHDISPSVFITLGLSLEDLQRRLRFEITDGVLSSHQQTELHKRQTSLLKQIHRFWSV</sequence>
<evidence type="ECO:0000313" key="2">
    <source>
        <dbReference type="EMBL" id="KAG1898330.1"/>
    </source>
</evidence>
<keyword evidence="1" id="KW-1133">Transmembrane helix</keyword>
<dbReference type="Proteomes" id="UP001195769">
    <property type="component" value="Unassembled WGS sequence"/>
</dbReference>
<protein>
    <submittedName>
        <fullName evidence="2">Uncharacterized protein</fullName>
    </submittedName>
</protein>
<feature type="transmembrane region" description="Helical" evidence="1">
    <location>
        <begin position="81"/>
        <end position="99"/>
    </location>
</feature>
<keyword evidence="1" id="KW-0812">Transmembrane</keyword>
<feature type="transmembrane region" description="Helical" evidence="1">
    <location>
        <begin position="120"/>
        <end position="138"/>
    </location>
</feature>
<proteinExistence type="predicted"/>
<feature type="non-terminal residue" evidence="2">
    <location>
        <position position="1"/>
    </location>
</feature>
<feature type="non-terminal residue" evidence="2">
    <location>
        <position position="346"/>
    </location>
</feature>
<dbReference type="InterPro" id="IPR040521">
    <property type="entry name" value="KDZ"/>
</dbReference>
<dbReference type="EMBL" id="JABBWK010000040">
    <property type="protein sequence ID" value="KAG1898330.1"/>
    <property type="molecule type" value="Genomic_DNA"/>
</dbReference>
<gene>
    <name evidence="2" type="ORF">F5891DRAFT_902314</name>
</gene>
<reference evidence="2" key="1">
    <citation type="journal article" date="2020" name="New Phytol.">
        <title>Comparative genomics reveals dynamic genome evolution in host specialist ectomycorrhizal fungi.</title>
        <authorList>
            <person name="Lofgren L.A."/>
            <person name="Nguyen N.H."/>
            <person name="Vilgalys R."/>
            <person name="Ruytinx J."/>
            <person name="Liao H.L."/>
            <person name="Branco S."/>
            <person name="Kuo A."/>
            <person name="LaButti K."/>
            <person name="Lipzen A."/>
            <person name="Andreopoulos W."/>
            <person name="Pangilinan J."/>
            <person name="Riley R."/>
            <person name="Hundley H."/>
            <person name="Na H."/>
            <person name="Barry K."/>
            <person name="Grigoriev I.V."/>
            <person name="Stajich J.E."/>
            <person name="Kennedy P.G."/>
        </authorList>
    </citation>
    <scope>NUCLEOTIDE SEQUENCE</scope>
    <source>
        <strain evidence="2">FC203</strain>
    </source>
</reference>